<sequence length="173" mass="19173">MDSQIQSQIAVTRLMKRMSILLQGTNVHLRVQVEVAQLDGDEFFVKKRDSEMVQADHVRDSLLELTRNPSRLPANLAKPKSFYHGLKVFISKMLEDFLCLMKIQGTTLLGLSKDSQFHTITSRIGITNGIHSSGSATSVTGLYIAIKNVDVTCQINLLPLGEEAEETDTAELA</sequence>
<gene>
    <name evidence="1" type="ORF">Pint_28941</name>
</gene>
<comment type="caution">
    <text evidence="1">The sequence shown here is derived from an EMBL/GenBank/DDBJ whole genome shotgun (WGS) entry which is preliminary data.</text>
</comment>
<dbReference type="Proteomes" id="UP001163603">
    <property type="component" value="Chromosome 15"/>
</dbReference>
<evidence type="ECO:0000313" key="2">
    <source>
        <dbReference type="Proteomes" id="UP001163603"/>
    </source>
</evidence>
<proteinExistence type="predicted"/>
<keyword evidence="2" id="KW-1185">Reference proteome</keyword>
<organism evidence="1 2">
    <name type="scientific">Pistacia integerrima</name>
    <dbReference type="NCBI Taxonomy" id="434235"/>
    <lineage>
        <taxon>Eukaryota</taxon>
        <taxon>Viridiplantae</taxon>
        <taxon>Streptophyta</taxon>
        <taxon>Embryophyta</taxon>
        <taxon>Tracheophyta</taxon>
        <taxon>Spermatophyta</taxon>
        <taxon>Magnoliopsida</taxon>
        <taxon>eudicotyledons</taxon>
        <taxon>Gunneridae</taxon>
        <taxon>Pentapetalae</taxon>
        <taxon>rosids</taxon>
        <taxon>malvids</taxon>
        <taxon>Sapindales</taxon>
        <taxon>Anacardiaceae</taxon>
        <taxon>Pistacia</taxon>
    </lineage>
</organism>
<reference evidence="2" key="1">
    <citation type="journal article" date="2023" name="G3 (Bethesda)">
        <title>Genome assembly and association tests identify interacting loci associated with vigor, precocity, and sex in interspecific pistachio rootstocks.</title>
        <authorList>
            <person name="Palmer W."/>
            <person name="Jacygrad E."/>
            <person name="Sagayaradj S."/>
            <person name="Cavanaugh K."/>
            <person name="Han R."/>
            <person name="Bertier L."/>
            <person name="Beede B."/>
            <person name="Kafkas S."/>
            <person name="Golino D."/>
            <person name="Preece J."/>
            <person name="Michelmore R."/>
        </authorList>
    </citation>
    <scope>NUCLEOTIDE SEQUENCE [LARGE SCALE GENOMIC DNA]</scope>
</reference>
<dbReference type="EMBL" id="CM047750">
    <property type="protein sequence ID" value="KAJ0008039.1"/>
    <property type="molecule type" value="Genomic_DNA"/>
</dbReference>
<accession>A0ACC0X427</accession>
<name>A0ACC0X427_9ROSI</name>
<evidence type="ECO:0000313" key="1">
    <source>
        <dbReference type="EMBL" id="KAJ0008039.1"/>
    </source>
</evidence>
<protein>
    <submittedName>
        <fullName evidence="1">Uncharacterized protein</fullName>
    </submittedName>
</protein>